<dbReference type="CDD" id="cd04847">
    <property type="entry name" value="Peptidases_S8_Subtilisin_like_2"/>
    <property type="match status" value="1"/>
</dbReference>
<evidence type="ECO:0000313" key="3">
    <source>
        <dbReference type="Proteomes" id="UP000664698"/>
    </source>
</evidence>
<keyword evidence="3" id="KW-1185">Reference proteome</keyword>
<dbReference type="RefSeq" id="WP_206568519.1">
    <property type="nucleotide sequence ID" value="NZ_JAFKCW010000001.1"/>
</dbReference>
<gene>
    <name evidence="2" type="ORF">J0A67_06865</name>
</gene>
<dbReference type="InterPro" id="IPR036852">
    <property type="entry name" value="Peptidase_S8/S53_dom_sf"/>
</dbReference>
<sequence length="818" mass="92360">MDGLFKHIFLENKAKSISFTPLGSGRFPVNEIVNQVRHGKRLKDEFNSAFLDFSEGEPRDFVYVEFETFPGYDLDLAKFEGKTGDVRIATLKEKIDENGQPKTLGSVYLSKKGISSFIKKLNEYSNPEIKTKTGKPKNSSLLSNIESINQATLKSFWQEPERSFPPMHLEVWWEVWLDITVDSDTIVLEKITARLAEYGVQISPRSLIFPEHLVILIKGSANQIFEPLLYSSYLDELRKPVELSDTFNSMEIPEQKAWIADLAKRLNIQEETPISVCLLDSGINEDHPLLGHIKHLIHPDTVEPSWSTNDSWSGSGHGNPMAGLIFFGDLSDTFLGKHFVRIFHRLESIKILHHIHPTHPDFYAVITEEAISRAEVINSTPERVFCLAITAKEVIHNGKPSSWSASLDKSAFGEEEWKRLILVSGGNIPSTHWPEYPRSNFEFSIHDPAQAFNALTIGAYTLKDRIDLKKYPGASLLAQRGQLSPSSSTSISWESDWAIKPEVVFEGGNCGLWNEGLCDPDSLQPLSISKGGMAKSPFTTFGDTSAATAFATKFAAAILENYPGLWPETIRALLVHSAQWTDQMLGNRKIEELSREEKISLLRTVGYGVPFLPSAIYTLQNSVFLVIQEKIKPYKFEENRVKANECHVYTLPWPQAQLLELGESQVRLNVTLSYFIEPNPGNKRYAVANNYASHGLRFRLKDRDESSSAFMARINNKARKALEEKYESEGGEKWTIGQQIRDKGSIHRDIWIGNAADLATKNELAIIPTGGWWKTRPNHKRYESEVRYSLIISIETDSEDILTPILNELKVDVDAINF</sequence>
<organism evidence="2 3">
    <name type="scientific">Algoriphagus aestuariicola</name>
    <dbReference type="NCBI Taxonomy" id="1852016"/>
    <lineage>
        <taxon>Bacteria</taxon>
        <taxon>Pseudomonadati</taxon>
        <taxon>Bacteroidota</taxon>
        <taxon>Cytophagia</taxon>
        <taxon>Cytophagales</taxon>
        <taxon>Cyclobacteriaceae</taxon>
        <taxon>Algoriphagus</taxon>
    </lineage>
</organism>
<dbReference type="Gene3D" id="3.40.50.200">
    <property type="entry name" value="Peptidase S8/S53 domain"/>
    <property type="match status" value="1"/>
</dbReference>
<dbReference type="Proteomes" id="UP000664698">
    <property type="component" value="Unassembled WGS sequence"/>
</dbReference>
<dbReference type="SUPFAM" id="SSF52743">
    <property type="entry name" value="Subtilisin-like"/>
    <property type="match status" value="1"/>
</dbReference>
<protein>
    <submittedName>
        <fullName evidence="2">S8 family peptidase</fullName>
    </submittedName>
</protein>
<evidence type="ECO:0000259" key="1">
    <source>
        <dbReference type="Pfam" id="PF00082"/>
    </source>
</evidence>
<dbReference type="InterPro" id="IPR000209">
    <property type="entry name" value="Peptidase_S8/S53_dom"/>
</dbReference>
<proteinExistence type="predicted"/>
<dbReference type="Pfam" id="PF00082">
    <property type="entry name" value="Peptidase_S8"/>
    <property type="match status" value="1"/>
</dbReference>
<dbReference type="EMBL" id="JAFKCW010000001">
    <property type="protein sequence ID" value="MBN7800574.1"/>
    <property type="molecule type" value="Genomic_DNA"/>
</dbReference>
<feature type="domain" description="Peptidase S8/S53" evidence="1">
    <location>
        <begin position="274"/>
        <end position="607"/>
    </location>
</feature>
<name>A0ABS3BMP5_9BACT</name>
<reference evidence="2 3" key="1">
    <citation type="submission" date="2021-03" db="EMBL/GenBank/DDBJ databases">
        <title>novel species isolated from a fishpond in China.</title>
        <authorList>
            <person name="Lu H."/>
            <person name="Cai Z."/>
        </authorList>
    </citation>
    <scope>NUCLEOTIDE SEQUENCE [LARGE SCALE GENOMIC DNA]</scope>
    <source>
        <strain evidence="2 3">JCM 31546</strain>
    </source>
</reference>
<dbReference type="InterPro" id="IPR034074">
    <property type="entry name" value="Y4bN_pept_dom"/>
</dbReference>
<evidence type="ECO:0000313" key="2">
    <source>
        <dbReference type="EMBL" id="MBN7800574.1"/>
    </source>
</evidence>
<accession>A0ABS3BMP5</accession>
<comment type="caution">
    <text evidence="2">The sequence shown here is derived from an EMBL/GenBank/DDBJ whole genome shotgun (WGS) entry which is preliminary data.</text>
</comment>